<organism evidence="1 2">
    <name type="scientific">Erwinia phage pEa_SNUABM_2</name>
    <dbReference type="NCBI Taxonomy" id="2869547"/>
    <lineage>
        <taxon>Viruses</taxon>
        <taxon>Duplodnaviria</taxon>
        <taxon>Heunggongvirae</taxon>
        <taxon>Uroviricota</taxon>
        <taxon>Caudoviricetes</taxon>
        <taxon>Alexandravirus</taxon>
        <taxon>Alexandravirus SNUABM2</taxon>
    </lineage>
</organism>
<name>A0AAE7XQ13_9CAUD</name>
<evidence type="ECO:0000313" key="2">
    <source>
        <dbReference type="Proteomes" id="UP000827974"/>
    </source>
</evidence>
<gene>
    <name evidence="1" type="ORF">pEaSNUABM2_00202</name>
</gene>
<sequence length="109" mass="12315">MSRNIHDVERHGTLMVQTDPKAEPIWNLCPGKGLGRIEHASIYESSNELSPRQMAELSHVRESMSGYSDDDLESYARIGRKAQLALDLRRKAHITPDQVDAACQPTMKR</sequence>
<reference evidence="1 2" key="1">
    <citation type="submission" date="2021-06" db="EMBL/GenBank/DDBJ databases">
        <title>Complete genome sequence of Erwinia phage pEa_SNUABM_2.</title>
        <authorList>
            <person name="Kim S.G."/>
            <person name="Park S.C."/>
        </authorList>
    </citation>
    <scope>NUCLEOTIDE SEQUENCE [LARGE SCALE GENOMIC DNA]</scope>
</reference>
<accession>A0AAE7XQ13</accession>
<keyword evidence="2" id="KW-1185">Reference proteome</keyword>
<proteinExistence type="predicted"/>
<protein>
    <submittedName>
        <fullName evidence="1">Uncharacterized protein</fullName>
    </submittedName>
</protein>
<dbReference type="EMBL" id="MZ443786">
    <property type="protein sequence ID" value="QZE59446.1"/>
    <property type="molecule type" value="Genomic_DNA"/>
</dbReference>
<evidence type="ECO:0000313" key="1">
    <source>
        <dbReference type="EMBL" id="QZE59446.1"/>
    </source>
</evidence>
<dbReference type="Proteomes" id="UP000827974">
    <property type="component" value="Segment"/>
</dbReference>